<evidence type="ECO:0000256" key="2">
    <source>
        <dbReference type="ARBA" id="ARBA00023306"/>
    </source>
</evidence>
<dbReference type="InterPro" id="IPR051374">
    <property type="entry name" value="Ataxin-10/CTR86_families"/>
</dbReference>
<dbReference type="SUPFAM" id="SSF48371">
    <property type="entry name" value="ARM repeat"/>
    <property type="match status" value="1"/>
</dbReference>
<dbReference type="InterPro" id="IPR016024">
    <property type="entry name" value="ARM-type_fold"/>
</dbReference>
<dbReference type="Proteomes" id="UP000825935">
    <property type="component" value="Chromosome 29"/>
</dbReference>
<keyword evidence="5" id="KW-1185">Reference proteome</keyword>
<reference evidence="4" key="1">
    <citation type="submission" date="2021-08" db="EMBL/GenBank/DDBJ databases">
        <title>WGS assembly of Ceratopteris richardii.</title>
        <authorList>
            <person name="Marchant D.B."/>
            <person name="Chen G."/>
            <person name="Jenkins J."/>
            <person name="Shu S."/>
            <person name="Leebens-Mack J."/>
            <person name="Grimwood J."/>
            <person name="Schmutz J."/>
            <person name="Soltis P."/>
            <person name="Soltis D."/>
            <person name="Chen Z.-H."/>
        </authorList>
    </citation>
    <scope>NUCLEOTIDE SEQUENCE</scope>
    <source>
        <strain evidence="4">Whitten #5841</strain>
        <tissue evidence="4">Leaf</tissue>
    </source>
</reference>
<dbReference type="Pfam" id="PF09759">
    <property type="entry name" value="Atx10homo_assoc"/>
    <property type="match status" value="1"/>
</dbReference>
<dbReference type="InterPro" id="IPR019156">
    <property type="entry name" value="Ataxin-10_domain"/>
</dbReference>
<dbReference type="PANTHER" id="PTHR13255">
    <property type="entry name" value="ATAXIN-10"/>
    <property type="match status" value="1"/>
</dbReference>
<dbReference type="EMBL" id="CM035434">
    <property type="protein sequence ID" value="KAH7291786.1"/>
    <property type="molecule type" value="Genomic_DNA"/>
</dbReference>
<keyword evidence="2" id="KW-0131">Cell cycle</keyword>
<evidence type="ECO:0000313" key="5">
    <source>
        <dbReference type="Proteomes" id="UP000825935"/>
    </source>
</evidence>
<dbReference type="InterPro" id="IPR011989">
    <property type="entry name" value="ARM-like"/>
</dbReference>
<evidence type="ECO:0000259" key="3">
    <source>
        <dbReference type="Pfam" id="PF09759"/>
    </source>
</evidence>
<dbReference type="GO" id="GO:0051301">
    <property type="term" value="P:cell division"/>
    <property type="evidence" value="ECO:0007669"/>
    <property type="project" value="UniProtKB-KW"/>
</dbReference>
<keyword evidence="1" id="KW-0132">Cell division</keyword>
<evidence type="ECO:0000256" key="1">
    <source>
        <dbReference type="ARBA" id="ARBA00022618"/>
    </source>
</evidence>
<protein>
    <recommendedName>
        <fullName evidence="3">Ataxin-10 domain-containing protein</fullName>
    </recommendedName>
</protein>
<proteinExistence type="predicted"/>
<comment type="caution">
    <text evidence="4">The sequence shown here is derived from an EMBL/GenBank/DDBJ whole genome shotgun (WGS) entry which is preliminary data.</text>
</comment>
<accession>A0A8T2R624</accession>
<sequence>MTEDEEEAVILLSRVVAHSCEDDYELQAERLKRLVLLSRHPDVRRALAIHDAVSALLPCIIEDRSSLLLLLQLLRNLCAGESLNQEAFINNSGVHSVALVVDRTLGLQRQGHADIVSTLKLCIQLLGNVCEGGVSQRDAVWKTFFPDRFRALALLKANVIMEPLCKVIFTCSHEDLNRLEDLCRSDGALLISVCFQALPSHGGPFCKDVADWIYLVILDLCSRKSLVPQLFNNLRISCTEDIEEAWFSSDQVTLLGCLVDLMDGKEIFLDIVQQNKIDLPSLVEFLAHILKEASHFYLESDIHVSRKLPTTTGPSGIPVIDVMGYTLELLKVISGFDCWDSKLDSMSFRKSIIDGLLQNHVIELCLELLKRLGPPELIYRAMQHSNPGEGSVQTAIDHAEHFLRMTRVTLPYRGFRRDLVSIIGNAAYGSQTVQDAVRSQGGLFLLLQQCVVDEENPFLKEWGLWAVRNLVHDNTENAKEIGTLQLRGSFTPVELAEKGYKVEMDVALGRPKLINLSPGC</sequence>
<evidence type="ECO:0000313" key="4">
    <source>
        <dbReference type="EMBL" id="KAH7291786.1"/>
    </source>
</evidence>
<dbReference type="GO" id="GO:0005829">
    <property type="term" value="C:cytosol"/>
    <property type="evidence" value="ECO:0007669"/>
    <property type="project" value="TreeGrafter"/>
</dbReference>
<feature type="domain" description="Ataxin-10" evidence="3">
    <location>
        <begin position="415"/>
        <end position="512"/>
    </location>
</feature>
<dbReference type="AlphaFoldDB" id="A0A8T2R624"/>
<organism evidence="4 5">
    <name type="scientific">Ceratopteris richardii</name>
    <name type="common">Triangle waterfern</name>
    <dbReference type="NCBI Taxonomy" id="49495"/>
    <lineage>
        <taxon>Eukaryota</taxon>
        <taxon>Viridiplantae</taxon>
        <taxon>Streptophyta</taxon>
        <taxon>Embryophyta</taxon>
        <taxon>Tracheophyta</taxon>
        <taxon>Polypodiopsida</taxon>
        <taxon>Polypodiidae</taxon>
        <taxon>Polypodiales</taxon>
        <taxon>Pteridineae</taxon>
        <taxon>Pteridaceae</taxon>
        <taxon>Parkerioideae</taxon>
        <taxon>Ceratopteris</taxon>
    </lineage>
</organism>
<dbReference type="Gene3D" id="1.25.10.10">
    <property type="entry name" value="Leucine-rich Repeat Variant"/>
    <property type="match status" value="1"/>
</dbReference>
<dbReference type="OMA" id="CAWESPP"/>
<dbReference type="PANTHER" id="PTHR13255:SF0">
    <property type="entry name" value="ATAXIN-10"/>
    <property type="match status" value="1"/>
</dbReference>
<name>A0A8T2R624_CERRI</name>
<gene>
    <name evidence="4" type="ORF">KP509_29G035800</name>
</gene>
<dbReference type="OrthoDB" id="379794at2759"/>